<evidence type="ECO:0000313" key="2">
    <source>
        <dbReference type="EMBL" id="CAB9517768.1"/>
    </source>
</evidence>
<accession>A0A9N8HP76</accession>
<evidence type="ECO:0000313" key="3">
    <source>
        <dbReference type="Proteomes" id="UP001153069"/>
    </source>
</evidence>
<reference evidence="2" key="1">
    <citation type="submission" date="2020-06" db="EMBL/GenBank/DDBJ databases">
        <authorList>
            <consortium name="Plant Systems Biology data submission"/>
        </authorList>
    </citation>
    <scope>NUCLEOTIDE SEQUENCE</scope>
    <source>
        <strain evidence="2">D6</strain>
    </source>
</reference>
<dbReference type="EMBL" id="CAICTM010000878">
    <property type="protein sequence ID" value="CAB9517768.1"/>
    <property type="molecule type" value="Genomic_DNA"/>
</dbReference>
<dbReference type="SUPFAM" id="SSF50630">
    <property type="entry name" value="Acid proteases"/>
    <property type="match status" value="1"/>
</dbReference>
<organism evidence="2 3">
    <name type="scientific">Seminavis robusta</name>
    <dbReference type="NCBI Taxonomy" id="568900"/>
    <lineage>
        <taxon>Eukaryota</taxon>
        <taxon>Sar</taxon>
        <taxon>Stramenopiles</taxon>
        <taxon>Ochrophyta</taxon>
        <taxon>Bacillariophyta</taxon>
        <taxon>Bacillariophyceae</taxon>
        <taxon>Bacillariophycidae</taxon>
        <taxon>Naviculales</taxon>
        <taxon>Naviculaceae</taxon>
        <taxon>Seminavis</taxon>
    </lineage>
</organism>
<dbReference type="PROSITE" id="PS00141">
    <property type="entry name" value="ASP_PROTEASE"/>
    <property type="match status" value="1"/>
</dbReference>
<dbReference type="InterPro" id="IPR001969">
    <property type="entry name" value="Aspartic_peptidase_AS"/>
</dbReference>
<proteinExistence type="predicted"/>
<gene>
    <name evidence="2" type="ORF">SEMRO_879_G214920.1</name>
</gene>
<dbReference type="OrthoDB" id="419677at2759"/>
<dbReference type="GO" id="GO:0006508">
    <property type="term" value="P:proteolysis"/>
    <property type="evidence" value="ECO:0007669"/>
    <property type="project" value="InterPro"/>
</dbReference>
<feature type="chain" id="PRO_5040277512" evidence="1">
    <location>
        <begin position="33"/>
        <end position="416"/>
    </location>
</feature>
<comment type="caution">
    <text evidence="2">The sequence shown here is derived from an EMBL/GenBank/DDBJ whole genome shotgun (WGS) entry which is preliminary data.</text>
</comment>
<evidence type="ECO:0000256" key="1">
    <source>
        <dbReference type="SAM" id="SignalP"/>
    </source>
</evidence>
<keyword evidence="1" id="KW-0732">Signal</keyword>
<dbReference type="Proteomes" id="UP001153069">
    <property type="component" value="Unassembled WGS sequence"/>
</dbReference>
<keyword evidence="3" id="KW-1185">Reference proteome</keyword>
<dbReference type="Gene3D" id="2.40.70.10">
    <property type="entry name" value="Acid Proteases"/>
    <property type="match status" value="1"/>
</dbReference>
<dbReference type="AlphaFoldDB" id="A0A9N8HP76"/>
<dbReference type="GO" id="GO:0004190">
    <property type="term" value="F:aspartic-type endopeptidase activity"/>
    <property type="evidence" value="ECO:0007669"/>
    <property type="project" value="InterPro"/>
</dbReference>
<sequence length="416" mass="46155">MEIALSRVTSISNVVLLWALSLPCATWRCIDAFQHVPVIRHIHASSNDAARRQLQHVVPMMISGGEGIPRRHVLQAPLLLLGTGQVATGTEKANALELDLMGESDKGERLTVPLAWIPKLSAYVVYYSIGGEKFGAVVDTGSPFLVVPNYCNRRAYGCFKEADSRPSGLASTWERFDNNEGEVEWRKARFSFINATTDSSMMGPPEMVFGVLSESLMDGSGGVFFGLIRDTDNWIRPSFLGQTNVRALEINLQDNKSLTLYTRSPIRDDNSPQADYIPLVRDLNRKYGDPVIHYTAKALAIQANGNSILKPNDRTPIYVIFDTGVTGMVLSQELFDERYAMARASREKSLWGTVNVSFLTKEGHTVSLEAQKPVTTPLANKPWPKFKNAHLIVLGLAFLDGHTMTIDMDNQKLQIL</sequence>
<name>A0A9N8HP76_9STRA</name>
<feature type="signal peptide" evidence="1">
    <location>
        <begin position="1"/>
        <end position="32"/>
    </location>
</feature>
<protein>
    <submittedName>
        <fullName evidence="2">Uncharacterized protein</fullName>
    </submittedName>
</protein>
<dbReference type="InterPro" id="IPR021109">
    <property type="entry name" value="Peptidase_aspartic_dom_sf"/>
</dbReference>